<gene>
    <name evidence="3" type="ORF">C0Z20_30150</name>
</gene>
<comment type="similarity">
    <text evidence="1">Belongs to the metallo-dependent hydrolases superfamily.</text>
</comment>
<dbReference type="OrthoDB" id="9787654at2"/>
<dbReference type="InterPro" id="IPR052350">
    <property type="entry name" value="Metallo-dep_Lactonases"/>
</dbReference>
<proteinExistence type="inferred from homology"/>
<feature type="domain" description="Amidohydrolase-related" evidence="2">
    <location>
        <begin position="21"/>
        <end position="332"/>
    </location>
</feature>
<dbReference type="Pfam" id="PF04909">
    <property type="entry name" value="Amidohydro_2"/>
    <property type="match status" value="1"/>
</dbReference>
<name>A0A2N7WLC6_9BURK</name>
<sequence>MFKQLHAGRDETILDPEIPIIDAHHHLFMRPAIRYLFDDYLADVRAGHNIVASVYVEANSFVRPDGPEVFRPLGEIEFANGAGAMGASGVFGNHRICAGIVGYADLRIGAQIGDYLDRALQIAPDRFRGIRQGANHHPNEAPYRFMPSRPPRGLLLDSDFRAGFRHLASRGLSFDAGLFHHQLPELADLADAFPDTTIIIDHCGLAVGMELDADGRKRVFQEWRDAMQKIAVRPNVVCKIGGFGLPFWGFGFDGRADPVGYEDLASVWAPYVMTAIEIFGVNRSMMASDYPIDGRSSGFVPLWNAFKHIVRSATAAEKDALFHGTAARTYRISV</sequence>
<protein>
    <recommendedName>
        <fullName evidence="2">Amidohydrolase-related domain-containing protein</fullName>
    </recommendedName>
</protein>
<dbReference type="AlphaFoldDB" id="A0A2N7WLC6"/>
<dbReference type="GO" id="GO:0016787">
    <property type="term" value="F:hydrolase activity"/>
    <property type="evidence" value="ECO:0007669"/>
    <property type="project" value="InterPro"/>
</dbReference>
<evidence type="ECO:0000259" key="2">
    <source>
        <dbReference type="Pfam" id="PF04909"/>
    </source>
</evidence>
<dbReference type="InterPro" id="IPR032466">
    <property type="entry name" value="Metal_Hydrolase"/>
</dbReference>
<dbReference type="RefSeq" id="WP_018442790.1">
    <property type="nucleotide sequence ID" value="NZ_KB890193.1"/>
</dbReference>
<dbReference type="PANTHER" id="PTHR43569:SF1">
    <property type="entry name" value="BLL3371 PROTEIN"/>
    <property type="match status" value="1"/>
</dbReference>
<comment type="caution">
    <text evidence="3">The sequence shown here is derived from an EMBL/GenBank/DDBJ whole genome shotgun (WGS) entry which is preliminary data.</text>
</comment>
<dbReference type="PANTHER" id="PTHR43569">
    <property type="entry name" value="AMIDOHYDROLASE"/>
    <property type="match status" value="1"/>
</dbReference>
<organism evidence="3 4">
    <name type="scientific">Trinickia symbiotica</name>
    <dbReference type="NCBI Taxonomy" id="863227"/>
    <lineage>
        <taxon>Bacteria</taxon>
        <taxon>Pseudomonadati</taxon>
        <taxon>Pseudomonadota</taxon>
        <taxon>Betaproteobacteria</taxon>
        <taxon>Burkholderiales</taxon>
        <taxon>Burkholderiaceae</taxon>
        <taxon>Trinickia</taxon>
    </lineage>
</organism>
<evidence type="ECO:0000313" key="3">
    <source>
        <dbReference type="EMBL" id="PMS30151.1"/>
    </source>
</evidence>
<reference evidence="3 4" key="1">
    <citation type="submission" date="2018-01" db="EMBL/GenBank/DDBJ databases">
        <title>Whole genome analyses suggest that Burkholderia sensu lato contains two further novel genera in the rhizoxinica-symbiotica group Mycetohabitans gen. nov., and Trinickia gen. nov.: implications for the evolution of diazotrophy and nodulation in the Burkholderiaceae.</title>
        <authorList>
            <person name="Estrada-de los Santos P."/>
            <person name="Palmer M."/>
            <person name="Chavez-Ramirez B."/>
            <person name="Beukes C."/>
            <person name="Steenkamp E.T."/>
            <person name="Hirsch A.M."/>
            <person name="Manyaka P."/>
            <person name="Maluk M."/>
            <person name="Lafos M."/>
            <person name="Crook M."/>
            <person name="Gross E."/>
            <person name="Simon M.F."/>
            <person name="Bueno dos Reis Junior F."/>
            <person name="Poole P.S."/>
            <person name="Venter S.N."/>
            <person name="James E.K."/>
        </authorList>
    </citation>
    <scope>NUCLEOTIDE SEQUENCE [LARGE SCALE GENOMIC DNA]</scope>
    <source>
        <strain evidence="3 4">JPY 581</strain>
    </source>
</reference>
<dbReference type="Gene3D" id="3.20.20.140">
    <property type="entry name" value="Metal-dependent hydrolases"/>
    <property type="match status" value="1"/>
</dbReference>
<dbReference type="STRING" id="863227.GCA_000373005_04192"/>
<evidence type="ECO:0000256" key="1">
    <source>
        <dbReference type="ARBA" id="ARBA00038310"/>
    </source>
</evidence>
<dbReference type="InterPro" id="IPR006680">
    <property type="entry name" value="Amidohydro-rel"/>
</dbReference>
<accession>A0A2N7WLC6</accession>
<dbReference type="SUPFAM" id="SSF51556">
    <property type="entry name" value="Metallo-dependent hydrolases"/>
    <property type="match status" value="1"/>
</dbReference>
<evidence type="ECO:0000313" key="4">
    <source>
        <dbReference type="Proteomes" id="UP000235777"/>
    </source>
</evidence>
<dbReference type="Proteomes" id="UP000235777">
    <property type="component" value="Unassembled WGS sequence"/>
</dbReference>
<dbReference type="EMBL" id="PNYC01000033">
    <property type="protein sequence ID" value="PMS30151.1"/>
    <property type="molecule type" value="Genomic_DNA"/>
</dbReference>
<keyword evidence="4" id="KW-1185">Reference proteome</keyword>